<dbReference type="CDD" id="cd00229">
    <property type="entry name" value="SGNH_hydrolase"/>
    <property type="match status" value="1"/>
</dbReference>
<dbReference type="PROSITE" id="PS01098">
    <property type="entry name" value="LIPASE_GDSL_SER"/>
    <property type="match status" value="1"/>
</dbReference>
<dbReference type="Gene3D" id="3.40.50.1110">
    <property type="entry name" value="SGNH hydrolase"/>
    <property type="match status" value="1"/>
</dbReference>
<comment type="caution">
    <text evidence="2">The sequence shown here is derived from an EMBL/GenBank/DDBJ whole genome shotgun (WGS) entry which is preliminary data.</text>
</comment>
<keyword evidence="2" id="KW-0378">Hydrolase</keyword>
<dbReference type="InterPro" id="IPR008265">
    <property type="entry name" value="Lipase_GDSL_AS"/>
</dbReference>
<dbReference type="RefSeq" id="WP_323281097.1">
    <property type="nucleotide sequence ID" value="NZ_JAYGGQ010000023.1"/>
</dbReference>
<dbReference type="InterPro" id="IPR053140">
    <property type="entry name" value="GDSL_Rv0518-like"/>
</dbReference>
<dbReference type="InterPro" id="IPR013830">
    <property type="entry name" value="SGNH_hydro"/>
</dbReference>
<feature type="domain" description="SGNH hydrolase-type esterase" evidence="1">
    <location>
        <begin position="47"/>
        <end position="215"/>
    </location>
</feature>
<dbReference type="GO" id="GO:0016787">
    <property type="term" value="F:hydrolase activity"/>
    <property type="evidence" value="ECO:0007669"/>
    <property type="project" value="UniProtKB-KW"/>
</dbReference>
<dbReference type="InterPro" id="IPR036514">
    <property type="entry name" value="SGNH_hydro_sf"/>
</dbReference>
<sequence length="228" mass="24236">MENSERTPPFRRRPLRAVLLAGGAAALVVGLSVAGSGLIPARERLVVIGDSLSTGLGSSAADSWPVLVERDEETRLDQFDVVNAAQNGSGYVTPGDEAGTFMTEVTQYVTPEARVVLFFGSDNDIGSTADQIREAAESAVEAARERAPEARIIVVGPPSYSANPDAELLDIRDALRSAAFRTKATFIDPIAEGWIAERADELIGPDGEHPNAAGHLRLAALMEDVLDR</sequence>
<dbReference type="PANTHER" id="PTHR43784:SF2">
    <property type="entry name" value="GDSL-LIKE LIPASE_ACYLHYDROLASE, PUTATIVE (AFU_ORTHOLOGUE AFUA_2G00820)-RELATED"/>
    <property type="match status" value="1"/>
</dbReference>
<dbReference type="PANTHER" id="PTHR43784">
    <property type="entry name" value="GDSL-LIKE LIPASE/ACYLHYDROLASE, PUTATIVE (AFU_ORTHOLOGUE AFUA_2G00820)-RELATED"/>
    <property type="match status" value="1"/>
</dbReference>
<evidence type="ECO:0000313" key="3">
    <source>
        <dbReference type="Proteomes" id="UP001304769"/>
    </source>
</evidence>
<reference evidence="2 3" key="1">
    <citation type="submission" date="2023-12" db="EMBL/GenBank/DDBJ databases">
        <title>Sinomonas terricola sp. nov, isolated from litchi orchard soil in Guangdong, PR China.</title>
        <authorList>
            <person name="Jiaxin W."/>
            <person name="Yang Z."/>
            <person name="Honghui Z."/>
        </authorList>
    </citation>
    <scope>NUCLEOTIDE SEQUENCE [LARGE SCALE GENOMIC DNA]</scope>
    <source>
        <strain evidence="2 3">JGH33</strain>
    </source>
</reference>
<dbReference type="Proteomes" id="UP001304769">
    <property type="component" value="Unassembled WGS sequence"/>
</dbReference>
<accession>A0ABU5TBX3</accession>
<gene>
    <name evidence="2" type="ORF">SPF06_20890</name>
</gene>
<evidence type="ECO:0000313" key="2">
    <source>
        <dbReference type="EMBL" id="MEA5457185.1"/>
    </source>
</evidence>
<keyword evidence="3" id="KW-1185">Reference proteome</keyword>
<dbReference type="EMBL" id="JAYGGQ010000023">
    <property type="protein sequence ID" value="MEA5457185.1"/>
    <property type="molecule type" value="Genomic_DNA"/>
</dbReference>
<proteinExistence type="predicted"/>
<dbReference type="Pfam" id="PF13472">
    <property type="entry name" value="Lipase_GDSL_2"/>
    <property type="match status" value="1"/>
</dbReference>
<organism evidence="2 3">
    <name type="scientific">Sinomonas terricola</name>
    <dbReference type="NCBI Taxonomy" id="3110330"/>
    <lineage>
        <taxon>Bacteria</taxon>
        <taxon>Bacillati</taxon>
        <taxon>Actinomycetota</taxon>
        <taxon>Actinomycetes</taxon>
        <taxon>Micrococcales</taxon>
        <taxon>Micrococcaceae</taxon>
        <taxon>Sinomonas</taxon>
    </lineage>
</organism>
<evidence type="ECO:0000259" key="1">
    <source>
        <dbReference type="Pfam" id="PF13472"/>
    </source>
</evidence>
<dbReference type="SUPFAM" id="SSF52266">
    <property type="entry name" value="SGNH hydrolase"/>
    <property type="match status" value="1"/>
</dbReference>
<protein>
    <submittedName>
        <fullName evidence="2">SGNH/GDSL hydrolase family protein</fullName>
    </submittedName>
</protein>
<name>A0ABU5TBX3_9MICC</name>